<sequence>MRKGLIAASALIALAACNDSAPEPDETGEEQAAPAAPVEPAPIETDALASVPNDGAFAEAPDCAELPAEAAAICLRPVLSAKPQEQLEVDLTRLDIDGDGALDMVLRRRSAVDCGTQGCATFVFFARDGDYVLADPPITASGPVEACRNDGEPGVRFPQSGDRPVCIDVTPQA</sequence>
<dbReference type="OrthoDB" id="9861711at2"/>
<accession>A0A916YZB9</accession>
<evidence type="ECO:0000256" key="1">
    <source>
        <dbReference type="SAM" id="MobiDB-lite"/>
    </source>
</evidence>
<feature type="region of interest" description="Disordered" evidence="1">
    <location>
        <begin position="19"/>
        <end position="41"/>
    </location>
</feature>
<name>A0A916YZB9_9SPHN</name>
<protein>
    <recommendedName>
        <fullName evidence="4">Lipoprotein</fullName>
    </recommendedName>
</protein>
<evidence type="ECO:0000313" key="2">
    <source>
        <dbReference type="EMBL" id="GGD67815.1"/>
    </source>
</evidence>
<organism evidence="2 3">
    <name type="scientific">Croceicoccus mobilis</name>
    <dbReference type="NCBI Taxonomy" id="1703339"/>
    <lineage>
        <taxon>Bacteria</taxon>
        <taxon>Pseudomonadati</taxon>
        <taxon>Pseudomonadota</taxon>
        <taxon>Alphaproteobacteria</taxon>
        <taxon>Sphingomonadales</taxon>
        <taxon>Erythrobacteraceae</taxon>
        <taxon>Croceicoccus</taxon>
    </lineage>
</organism>
<reference evidence="2" key="2">
    <citation type="submission" date="2020-09" db="EMBL/GenBank/DDBJ databases">
        <authorList>
            <person name="Sun Q."/>
            <person name="Zhou Y."/>
        </authorList>
    </citation>
    <scope>NUCLEOTIDE SEQUENCE</scope>
    <source>
        <strain evidence="2">CGMCC 1.15360</strain>
    </source>
</reference>
<gene>
    <name evidence="2" type="ORF">GCM10010990_16650</name>
</gene>
<dbReference type="AlphaFoldDB" id="A0A916YZB9"/>
<comment type="caution">
    <text evidence="2">The sequence shown here is derived from an EMBL/GenBank/DDBJ whole genome shotgun (WGS) entry which is preliminary data.</text>
</comment>
<feature type="compositionally biased region" description="Low complexity" evidence="1">
    <location>
        <begin position="30"/>
        <end position="41"/>
    </location>
</feature>
<evidence type="ECO:0008006" key="4">
    <source>
        <dbReference type="Google" id="ProtNLM"/>
    </source>
</evidence>
<reference evidence="2" key="1">
    <citation type="journal article" date="2014" name="Int. J. Syst. Evol. Microbiol.">
        <title>Complete genome sequence of Corynebacterium casei LMG S-19264T (=DSM 44701T), isolated from a smear-ripened cheese.</title>
        <authorList>
            <consortium name="US DOE Joint Genome Institute (JGI-PGF)"/>
            <person name="Walter F."/>
            <person name="Albersmeier A."/>
            <person name="Kalinowski J."/>
            <person name="Ruckert C."/>
        </authorList>
    </citation>
    <scope>NUCLEOTIDE SEQUENCE</scope>
    <source>
        <strain evidence="2">CGMCC 1.15360</strain>
    </source>
</reference>
<proteinExistence type="predicted"/>
<dbReference type="EMBL" id="BMIP01000003">
    <property type="protein sequence ID" value="GGD67815.1"/>
    <property type="molecule type" value="Genomic_DNA"/>
</dbReference>
<keyword evidence="3" id="KW-1185">Reference proteome</keyword>
<dbReference type="PROSITE" id="PS51257">
    <property type="entry name" value="PROKAR_LIPOPROTEIN"/>
    <property type="match status" value="1"/>
</dbReference>
<dbReference type="RefSeq" id="WP_066771227.1">
    <property type="nucleotide sequence ID" value="NZ_BMIP01000003.1"/>
</dbReference>
<evidence type="ECO:0000313" key="3">
    <source>
        <dbReference type="Proteomes" id="UP000612349"/>
    </source>
</evidence>
<dbReference type="Proteomes" id="UP000612349">
    <property type="component" value="Unassembled WGS sequence"/>
</dbReference>